<comment type="similarity">
    <text evidence="1">Belongs to the UDP-N-acetylglucosamine 2-epimerase family.</text>
</comment>
<comment type="caution">
    <text evidence="3">The sequence shown here is derived from an EMBL/GenBank/DDBJ whole genome shotgun (WGS) entry which is preliminary data.</text>
</comment>
<reference evidence="3 4" key="1">
    <citation type="journal article" date="2015" name="Nature">
        <title>rRNA introns, odd ribosomes, and small enigmatic genomes across a large radiation of phyla.</title>
        <authorList>
            <person name="Brown C.T."/>
            <person name="Hug L.A."/>
            <person name="Thomas B.C."/>
            <person name="Sharon I."/>
            <person name="Castelle C.J."/>
            <person name="Singh A."/>
            <person name="Wilkins M.J."/>
            <person name="Williams K.H."/>
            <person name="Banfield J.F."/>
        </authorList>
    </citation>
    <scope>NUCLEOTIDE SEQUENCE [LARGE SCALE GENOMIC DNA]</scope>
</reference>
<evidence type="ECO:0000259" key="2">
    <source>
        <dbReference type="Pfam" id="PF02350"/>
    </source>
</evidence>
<dbReference type="Proteomes" id="UP000034837">
    <property type="component" value="Unassembled WGS sequence"/>
</dbReference>
<dbReference type="Gene3D" id="3.40.50.2000">
    <property type="entry name" value="Glycogen Phosphorylase B"/>
    <property type="match status" value="2"/>
</dbReference>
<organism evidence="3 4">
    <name type="scientific">Candidatus Magasanikbacteria bacterium GW2011_GWA2_42_32</name>
    <dbReference type="NCBI Taxonomy" id="1619039"/>
    <lineage>
        <taxon>Bacteria</taxon>
        <taxon>Candidatus Magasanikiibacteriota</taxon>
    </lineage>
</organism>
<dbReference type="EMBL" id="LCDO01000001">
    <property type="protein sequence ID" value="KKS57378.1"/>
    <property type="molecule type" value="Genomic_DNA"/>
</dbReference>
<dbReference type="InterPro" id="IPR003331">
    <property type="entry name" value="UDP_GlcNAc_Epimerase_2_dom"/>
</dbReference>
<evidence type="ECO:0000313" key="3">
    <source>
        <dbReference type="EMBL" id="KKS57378.1"/>
    </source>
</evidence>
<dbReference type="Pfam" id="PF02350">
    <property type="entry name" value="Epimerase_2"/>
    <property type="match status" value="1"/>
</dbReference>
<evidence type="ECO:0000313" key="4">
    <source>
        <dbReference type="Proteomes" id="UP000034837"/>
    </source>
</evidence>
<dbReference type="PANTHER" id="PTHR43174:SF1">
    <property type="entry name" value="UDP-N-ACETYLGLUCOSAMINE 2-EPIMERASE"/>
    <property type="match status" value="1"/>
</dbReference>
<dbReference type="NCBIfam" id="TIGR00236">
    <property type="entry name" value="wecB"/>
    <property type="match status" value="1"/>
</dbReference>
<dbReference type="SUPFAM" id="SSF53756">
    <property type="entry name" value="UDP-Glycosyltransferase/glycogen phosphorylase"/>
    <property type="match status" value="1"/>
</dbReference>
<feature type="domain" description="UDP-N-acetylglucosamine 2-epimerase" evidence="2">
    <location>
        <begin position="29"/>
        <end position="348"/>
    </location>
</feature>
<dbReference type="GO" id="GO:0016853">
    <property type="term" value="F:isomerase activity"/>
    <property type="evidence" value="ECO:0007669"/>
    <property type="project" value="UniProtKB-KW"/>
</dbReference>
<dbReference type="InterPro" id="IPR029767">
    <property type="entry name" value="WecB-like"/>
</dbReference>
<accession>A0A0G1D5P3</accession>
<proteinExistence type="inferred from homology"/>
<gene>
    <name evidence="3" type="ORF">UV20_C0001G0018</name>
</gene>
<name>A0A0G1D5P3_9BACT</name>
<keyword evidence="1" id="KW-0413">Isomerase</keyword>
<evidence type="ECO:0000256" key="1">
    <source>
        <dbReference type="RuleBase" id="RU003513"/>
    </source>
</evidence>
<dbReference type="PATRIC" id="fig|1619039.3.peg.19"/>
<protein>
    <submittedName>
        <fullName evidence="3">UDP-N-acetylglucosamine 2-epimerase</fullName>
    </submittedName>
</protein>
<dbReference type="CDD" id="cd03786">
    <property type="entry name" value="GTB_UDP-GlcNAc_2-Epimerase"/>
    <property type="match status" value="1"/>
</dbReference>
<dbReference type="AlphaFoldDB" id="A0A0G1D5P3"/>
<sequence length="352" mass="40148">MSFTKIAVIGGARPNFMKIAPLCRAFDKQGMKYFIVNTGQHFDKNMAQNFFKEFKIQPNYNLRPPKNSVVKQFSGIMTGLEKILLKEKPNLVIVVGDVNSTLAAALVANKLKIKLAHIEAGLRSFNLAMAEEHNRVLTDHLSDYLFVTAEEGLTNLKKEGFTKNIYFVGNIMLDTLKFFLPKIKKTKEEFYFCTLHRPENVDHQRIFEDVLNALAIIAQDQKIYLPLHPRTKKMAEKFGLMNKMRRIFKLLPPLNYQDSIFYQKNARLVLTDSGGMQEEASFLGVPCLTLRQETERPTTVTKGTNIIGGVTKQSILKAYQVVKNRPLKKINIPKWDGRAAERIANVIKKINV</sequence>
<dbReference type="PANTHER" id="PTHR43174">
    <property type="entry name" value="UDP-N-ACETYLGLUCOSAMINE 2-EPIMERASE"/>
    <property type="match status" value="1"/>
</dbReference>